<dbReference type="SUPFAM" id="SSF53383">
    <property type="entry name" value="PLP-dependent transferases"/>
    <property type="match status" value="1"/>
</dbReference>
<dbReference type="InterPro" id="IPR015422">
    <property type="entry name" value="PyrdxlP-dep_Trfase_small"/>
</dbReference>
<dbReference type="InterPro" id="IPR015421">
    <property type="entry name" value="PyrdxlP-dep_Trfase_major"/>
</dbReference>
<dbReference type="PANTHER" id="PTHR21152">
    <property type="entry name" value="AMINOTRANSFERASE CLASS V"/>
    <property type="match status" value="1"/>
</dbReference>
<evidence type="ECO:0000313" key="3">
    <source>
        <dbReference type="EMBL" id="SDM04803.1"/>
    </source>
</evidence>
<dbReference type="Proteomes" id="UP000199350">
    <property type="component" value="Chromosome I"/>
</dbReference>
<comment type="cofactor">
    <cofactor evidence="1">
        <name>pyridoxal 5'-phosphate</name>
        <dbReference type="ChEBI" id="CHEBI:597326"/>
    </cofactor>
</comment>
<name>A0A1G9Q1K2_9CORY</name>
<gene>
    <name evidence="3" type="ORF">SAMN04488535_1707</name>
</gene>
<protein>
    <submittedName>
        <fullName evidence="3">Aspartate aminotransferase</fullName>
    </submittedName>
</protein>
<dbReference type="GO" id="GO:0004760">
    <property type="term" value="F:L-serine-pyruvate transaminase activity"/>
    <property type="evidence" value="ECO:0007669"/>
    <property type="project" value="TreeGrafter"/>
</dbReference>
<reference evidence="4" key="1">
    <citation type="submission" date="2016-10" db="EMBL/GenBank/DDBJ databases">
        <authorList>
            <person name="Varghese N."/>
            <person name="Submissions S."/>
        </authorList>
    </citation>
    <scope>NUCLEOTIDE SEQUENCE [LARGE SCALE GENOMIC DNA]</scope>
    <source>
        <strain evidence="4">DSM 20632</strain>
    </source>
</reference>
<dbReference type="Gene3D" id="3.40.640.10">
    <property type="entry name" value="Type I PLP-dependent aspartate aminotransferase-like (Major domain)"/>
    <property type="match status" value="1"/>
</dbReference>
<dbReference type="InterPro" id="IPR015424">
    <property type="entry name" value="PyrdxlP-dep_Trfase"/>
</dbReference>
<evidence type="ECO:0000256" key="2">
    <source>
        <dbReference type="ARBA" id="ARBA00022898"/>
    </source>
</evidence>
<keyword evidence="2" id="KW-0663">Pyridoxal phosphate</keyword>
<keyword evidence="4" id="KW-1185">Reference proteome</keyword>
<dbReference type="PANTHER" id="PTHR21152:SF40">
    <property type="entry name" value="ALANINE--GLYOXYLATE AMINOTRANSFERASE"/>
    <property type="match status" value="1"/>
</dbReference>
<evidence type="ECO:0000256" key="1">
    <source>
        <dbReference type="ARBA" id="ARBA00001933"/>
    </source>
</evidence>
<proteinExistence type="predicted"/>
<accession>A0A1G9Q1K2</accession>
<dbReference type="GO" id="GO:0008453">
    <property type="term" value="F:alanine-glyoxylate transaminase activity"/>
    <property type="evidence" value="ECO:0007669"/>
    <property type="project" value="TreeGrafter"/>
</dbReference>
<dbReference type="EMBL" id="LT629700">
    <property type="protein sequence ID" value="SDM04803.1"/>
    <property type="molecule type" value="Genomic_DNA"/>
</dbReference>
<dbReference type="GO" id="GO:0019265">
    <property type="term" value="P:glycine biosynthetic process, by transamination of glyoxylate"/>
    <property type="evidence" value="ECO:0007669"/>
    <property type="project" value="TreeGrafter"/>
</dbReference>
<organism evidence="3 4">
    <name type="scientific">Corynebacterium mycetoides</name>
    <dbReference type="NCBI Taxonomy" id="38302"/>
    <lineage>
        <taxon>Bacteria</taxon>
        <taxon>Bacillati</taxon>
        <taxon>Actinomycetota</taxon>
        <taxon>Actinomycetes</taxon>
        <taxon>Mycobacteriales</taxon>
        <taxon>Corynebacteriaceae</taxon>
        <taxon>Corynebacterium</taxon>
    </lineage>
</organism>
<evidence type="ECO:0000313" key="4">
    <source>
        <dbReference type="Proteomes" id="UP000199350"/>
    </source>
</evidence>
<sequence>MLGAMTHLPHNDIDPNGLLEYSVVFTDRSLNHMSQKFISATQELLGILTDTYNADTAALIPGGGTAAMEAVARQLATGKKVLIIRQGNFTYRWTQIIEKGAITDQVRVLKAVATDDSDTPSYAPPAIEDVRAAIDEFGPDLVITAHTETASGTTLGAEYTAALGEATRAADALFVLDCIAAGADFTDMRAAQVDVLISAPQKSWSGSPATGYVMLNDRARDAVVASESTSFTLDLAKWLELFEGYRDGKAAYHSTLPTDTIVRNLEVMKESLAVGLDVLAQRQVELGRAVREAAYERGYVSVAAAGYESNAVVVLYADSPELQSGAALKPQGVQIASGVPLQIGEGEGFSTFRIGLFGLDKWEDPQAAAKRLIDALDAARK</sequence>
<keyword evidence="3" id="KW-0032">Aminotransferase</keyword>
<dbReference type="Gene3D" id="3.90.1150.10">
    <property type="entry name" value="Aspartate Aminotransferase, domain 1"/>
    <property type="match status" value="1"/>
</dbReference>
<dbReference type="STRING" id="38302.SAMN04488535_1707"/>
<keyword evidence="3" id="KW-0808">Transferase</keyword>
<dbReference type="AlphaFoldDB" id="A0A1G9Q1K2"/>